<dbReference type="SUPFAM" id="SSF81606">
    <property type="entry name" value="PP2C-like"/>
    <property type="match status" value="1"/>
</dbReference>
<keyword evidence="2" id="KW-0808">Transferase</keyword>
<dbReference type="Gene3D" id="3.60.40.10">
    <property type="entry name" value="PPM-type phosphatase domain"/>
    <property type="match status" value="1"/>
</dbReference>
<dbReference type="InterPro" id="IPR003594">
    <property type="entry name" value="HATPase_dom"/>
</dbReference>
<sequence>MVDATHISLQAGDRSYFSLLKKEIHQRLIKIGMDSARIAEVDIVAAEMTSNLFKYADGGEILFGVFSESGIPYVELICIDKGPGMKNPARMMQDGMSTGKTLGAGLGSIQRLSDTFDIYSIPEWGTILLSRIYVGKKPVVKKGMVIRPLVISKPGETVSGDGFSYRVTGKDFKLFLGDGLGHGPDANFAVNEAVKAFRVFPDPSPVETLRFMHTSIRKTRGLVANMTTYNSERGEWSSAGIGNIAAKWIGPVNSKNHMSYNGIVGHNIPTTMNDQIFSISDYNQLVLCSDGIKTRWETSKYPGILKHDPSILASAIYKDHARQTDDMSVVVIKIV</sequence>
<keyword evidence="3" id="KW-1185">Reference proteome</keyword>
<reference evidence="3" key="1">
    <citation type="journal article" date="2019" name="Int. J. Syst. Evol. Microbiol.">
        <title>The Global Catalogue of Microorganisms (GCM) 10K type strain sequencing project: providing services to taxonomists for standard genome sequencing and annotation.</title>
        <authorList>
            <consortium name="The Broad Institute Genomics Platform"/>
            <consortium name="The Broad Institute Genome Sequencing Center for Infectious Disease"/>
            <person name="Wu L."/>
            <person name="Ma J."/>
        </authorList>
    </citation>
    <scope>NUCLEOTIDE SEQUENCE [LARGE SCALE GENOMIC DNA]</scope>
    <source>
        <strain evidence="3">JCM 17338</strain>
    </source>
</reference>
<protein>
    <submittedName>
        <fullName evidence="2">Serine/threonine protein kinase</fullName>
    </submittedName>
</protein>
<evidence type="ECO:0000313" key="3">
    <source>
        <dbReference type="Proteomes" id="UP001501081"/>
    </source>
</evidence>
<name>A0ABP7NYQ2_9SPHI</name>
<dbReference type="Pfam" id="PF13581">
    <property type="entry name" value="HATPase_c_2"/>
    <property type="match status" value="1"/>
</dbReference>
<keyword evidence="2" id="KW-0418">Kinase</keyword>
<keyword evidence="2" id="KW-0723">Serine/threonine-protein kinase</keyword>
<organism evidence="2 3">
    <name type="scientific">Pedobacter ginsengiterrae</name>
    <dbReference type="NCBI Taxonomy" id="871696"/>
    <lineage>
        <taxon>Bacteria</taxon>
        <taxon>Pseudomonadati</taxon>
        <taxon>Bacteroidota</taxon>
        <taxon>Sphingobacteriia</taxon>
        <taxon>Sphingobacteriales</taxon>
        <taxon>Sphingobacteriaceae</taxon>
        <taxon>Pedobacter</taxon>
    </lineage>
</organism>
<dbReference type="EMBL" id="BAABAK010000003">
    <property type="protein sequence ID" value="GAA3956788.1"/>
    <property type="molecule type" value="Genomic_DNA"/>
</dbReference>
<dbReference type="RefSeq" id="WP_344765217.1">
    <property type="nucleotide sequence ID" value="NZ_BAABAK010000003.1"/>
</dbReference>
<dbReference type="InterPro" id="IPR036890">
    <property type="entry name" value="HATPase_C_sf"/>
</dbReference>
<dbReference type="PANTHER" id="PTHR35801:SF1">
    <property type="entry name" value="PHOSPHOSERINE PHOSPHATASE RSBX"/>
    <property type="match status" value="1"/>
</dbReference>
<feature type="domain" description="Histidine kinase/HSP90-like ATPase" evidence="1">
    <location>
        <begin position="30"/>
        <end position="120"/>
    </location>
</feature>
<accession>A0ABP7NYQ2</accession>
<evidence type="ECO:0000313" key="2">
    <source>
        <dbReference type="EMBL" id="GAA3956788.1"/>
    </source>
</evidence>
<dbReference type="GO" id="GO:0004674">
    <property type="term" value="F:protein serine/threonine kinase activity"/>
    <property type="evidence" value="ECO:0007669"/>
    <property type="project" value="UniProtKB-KW"/>
</dbReference>
<comment type="caution">
    <text evidence="2">The sequence shown here is derived from an EMBL/GenBank/DDBJ whole genome shotgun (WGS) entry which is preliminary data.</text>
</comment>
<dbReference type="PANTHER" id="PTHR35801">
    <property type="entry name" value="PHOSPHOSERINE PHOSPHATASE RSBX"/>
    <property type="match status" value="1"/>
</dbReference>
<dbReference type="SUPFAM" id="SSF55874">
    <property type="entry name" value="ATPase domain of HSP90 chaperone/DNA topoisomerase II/histidine kinase"/>
    <property type="match status" value="1"/>
</dbReference>
<dbReference type="Proteomes" id="UP001501081">
    <property type="component" value="Unassembled WGS sequence"/>
</dbReference>
<gene>
    <name evidence="2" type="ORF">GCM10022246_08380</name>
</gene>
<dbReference type="Gene3D" id="3.30.565.10">
    <property type="entry name" value="Histidine kinase-like ATPase, C-terminal domain"/>
    <property type="match status" value="1"/>
</dbReference>
<dbReference type="InterPro" id="IPR039248">
    <property type="entry name" value="Ptase_RsbX"/>
</dbReference>
<dbReference type="InterPro" id="IPR036457">
    <property type="entry name" value="PPM-type-like_dom_sf"/>
</dbReference>
<evidence type="ECO:0000259" key="1">
    <source>
        <dbReference type="Pfam" id="PF13581"/>
    </source>
</evidence>
<proteinExistence type="predicted"/>